<dbReference type="Proteomes" id="UP000032180">
    <property type="component" value="Chromosome 2"/>
</dbReference>
<evidence type="ECO:0000313" key="1">
    <source>
        <dbReference type="EnsemblPlants" id="LPERR02G08950.1"/>
    </source>
</evidence>
<proteinExistence type="predicted"/>
<dbReference type="Gramene" id="LPERR02G08950.1">
    <property type="protein sequence ID" value="LPERR02G08950.1"/>
    <property type="gene ID" value="LPERR02G08950"/>
</dbReference>
<evidence type="ECO:0000313" key="2">
    <source>
        <dbReference type="Proteomes" id="UP000032180"/>
    </source>
</evidence>
<accession>A0A0D9VEA2</accession>
<name>A0A0D9VEA2_9ORYZ</name>
<reference evidence="1" key="3">
    <citation type="submission" date="2015-04" db="UniProtKB">
        <authorList>
            <consortium name="EnsemblPlants"/>
        </authorList>
    </citation>
    <scope>IDENTIFICATION</scope>
</reference>
<dbReference type="AlphaFoldDB" id="A0A0D9VEA2"/>
<protein>
    <submittedName>
        <fullName evidence="1">Uncharacterized protein</fullName>
    </submittedName>
</protein>
<keyword evidence="2" id="KW-1185">Reference proteome</keyword>
<organism evidence="1 2">
    <name type="scientific">Leersia perrieri</name>
    <dbReference type="NCBI Taxonomy" id="77586"/>
    <lineage>
        <taxon>Eukaryota</taxon>
        <taxon>Viridiplantae</taxon>
        <taxon>Streptophyta</taxon>
        <taxon>Embryophyta</taxon>
        <taxon>Tracheophyta</taxon>
        <taxon>Spermatophyta</taxon>
        <taxon>Magnoliopsida</taxon>
        <taxon>Liliopsida</taxon>
        <taxon>Poales</taxon>
        <taxon>Poaceae</taxon>
        <taxon>BOP clade</taxon>
        <taxon>Oryzoideae</taxon>
        <taxon>Oryzeae</taxon>
        <taxon>Oryzinae</taxon>
        <taxon>Leersia</taxon>
    </lineage>
</organism>
<reference evidence="2" key="2">
    <citation type="submission" date="2013-12" db="EMBL/GenBank/DDBJ databases">
        <authorList>
            <person name="Yu Y."/>
            <person name="Lee S."/>
            <person name="de Baynast K."/>
            <person name="Wissotski M."/>
            <person name="Liu L."/>
            <person name="Talag J."/>
            <person name="Goicoechea J."/>
            <person name="Angelova A."/>
            <person name="Jetty R."/>
            <person name="Kudrna D."/>
            <person name="Golser W."/>
            <person name="Rivera L."/>
            <person name="Zhang J."/>
            <person name="Wing R."/>
        </authorList>
    </citation>
    <scope>NUCLEOTIDE SEQUENCE</scope>
</reference>
<dbReference type="HOGENOM" id="CLU_2137474_0_0_1"/>
<reference evidence="1 2" key="1">
    <citation type="submission" date="2012-08" db="EMBL/GenBank/DDBJ databases">
        <title>Oryza genome evolution.</title>
        <authorList>
            <person name="Wing R.A."/>
        </authorList>
    </citation>
    <scope>NUCLEOTIDE SEQUENCE</scope>
</reference>
<dbReference type="EnsemblPlants" id="LPERR02G08950.1">
    <property type="protein sequence ID" value="LPERR02G08950.1"/>
    <property type="gene ID" value="LPERR02G08950"/>
</dbReference>
<sequence>MAVLPLCAFCDNKENVPPPASRYAVALHGIAVVKNQRMKRPGGCGGGGKPRRRVPLRDITNLMCLAARPPSPPAAGSAVTAPARWREEPIATALPARPSLRKEFR</sequence>